<comment type="caution">
    <text evidence="8">The sequence shown here is derived from an EMBL/GenBank/DDBJ whole genome shotgun (WGS) entry which is preliminary data.</text>
</comment>
<keyword evidence="3 5" id="KW-0238">DNA-binding</keyword>
<dbReference type="InterPro" id="IPR050109">
    <property type="entry name" value="HTH-type_TetR-like_transc_reg"/>
</dbReference>
<evidence type="ECO:0000313" key="8">
    <source>
        <dbReference type="EMBL" id="GLI28313.1"/>
    </source>
</evidence>
<dbReference type="InterPro" id="IPR009057">
    <property type="entry name" value="Homeodomain-like_sf"/>
</dbReference>
<evidence type="ECO:0000313" key="9">
    <source>
        <dbReference type="Proteomes" id="UP001144396"/>
    </source>
</evidence>
<dbReference type="PANTHER" id="PTHR30055:SF231">
    <property type="entry name" value="TRANSCRIPTIONAL REGULATORY PROTEIN (PROBABLY DEOR-FAMILY)-RELATED"/>
    <property type="match status" value="1"/>
</dbReference>
<dbReference type="Proteomes" id="UP001144396">
    <property type="component" value="Unassembled WGS sequence"/>
</dbReference>
<proteinExistence type="predicted"/>
<sequence length="223" mass="24011">MPRMSAADRREALVRAALRVVARRGLARATTRAIVAEAGMSLASFHYAFASRDELVDALVEHVVGAEGTAVLVDELPGADVGDVVRLGLRRYLEHLRGDPDAEQAMLELTQHALRDPERHDVARRQYERYHELAEASLTAAAASAGVRWTRPVRDIARLLVAMTDGITMTWLVTRDDEAAEAAIDLLADTIGRAAAPDDPPAPEPGDRPTTAPAPAPETGATE</sequence>
<keyword evidence="4" id="KW-0804">Transcription</keyword>
<evidence type="ECO:0000256" key="2">
    <source>
        <dbReference type="ARBA" id="ARBA00023015"/>
    </source>
</evidence>
<evidence type="ECO:0000256" key="4">
    <source>
        <dbReference type="ARBA" id="ARBA00023163"/>
    </source>
</evidence>
<evidence type="ECO:0000256" key="3">
    <source>
        <dbReference type="ARBA" id="ARBA00023125"/>
    </source>
</evidence>
<dbReference type="GO" id="GO:0000976">
    <property type="term" value="F:transcription cis-regulatory region binding"/>
    <property type="evidence" value="ECO:0007669"/>
    <property type="project" value="TreeGrafter"/>
</dbReference>
<feature type="compositionally biased region" description="Low complexity" evidence="6">
    <location>
        <begin position="208"/>
        <end position="223"/>
    </location>
</feature>
<dbReference type="EMBL" id="BSDP01000001">
    <property type="protein sequence ID" value="GLI28313.1"/>
    <property type="molecule type" value="Genomic_DNA"/>
</dbReference>
<name>A0A9W6D2D4_9MICO</name>
<evidence type="ECO:0000256" key="6">
    <source>
        <dbReference type="SAM" id="MobiDB-lite"/>
    </source>
</evidence>
<keyword evidence="1" id="KW-0678">Repressor</keyword>
<dbReference type="SUPFAM" id="SSF48498">
    <property type="entry name" value="Tetracyclin repressor-like, C-terminal domain"/>
    <property type="match status" value="1"/>
</dbReference>
<organism evidence="8 9">
    <name type="scientific">Agromyces rhizosphaerae</name>
    <dbReference type="NCBI Taxonomy" id="88374"/>
    <lineage>
        <taxon>Bacteria</taxon>
        <taxon>Bacillati</taxon>
        <taxon>Actinomycetota</taxon>
        <taxon>Actinomycetes</taxon>
        <taxon>Micrococcales</taxon>
        <taxon>Microbacteriaceae</taxon>
        <taxon>Agromyces</taxon>
    </lineage>
</organism>
<evidence type="ECO:0000259" key="7">
    <source>
        <dbReference type="PROSITE" id="PS50977"/>
    </source>
</evidence>
<dbReference type="InterPro" id="IPR036271">
    <property type="entry name" value="Tet_transcr_reg_TetR-rel_C_sf"/>
</dbReference>
<dbReference type="SUPFAM" id="SSF46689">
    <property type="entry name" value="Homeodomain-like"/>
    <property type="match status" value="1"/>
</dbReference>
<dbReference type="GO" id="GO:0003700">
    <property type="term" value="F:DNA-binding transcription factor activity"/>
    <property type="evidence" value="ECO:0007669"/>
    <property type="project" value="TreeGrafter"/>
</dbReference>
<evidence type="ECO:0000256" key="5">
    <source>
        <dbReference type="PROSITE-ProRule" id="PRU00335"/>
    </source>
</evidence>
<dbReference type="Gene3D" id="1.10.357.10">
    <property type="entry name" value="Tetracycline Repressor, domain 2"/>
    <property type="match status" value="1"/>
</dbReference>
<keyword evidence="2" id="KW-0805">Transcription regulation</keyword>
<dbReference type="Pfam" id="PF13977">
    <property type="entry name" value="TetR_C_6"/>
    <property type="match status" value="1"/>
</dbReference>
<dbReference type="PANTHER" id="PTHR30055">
    <property type="entry name" value="HTH-TYPE TRANSCRIPTIONAL REGULATOR RUTR"/>
    <property type="match status" value="1"/>
</dbReference>
<protein>
    <recommendedName>
        <fullName evidence="7">HTH tetR-type domain-containing protein</fullName>
    </recommendedName>
</protein>
<feature type="DNA-binding region" description="H-T-H motif" evidence="5">
    <location>
        <begin position="30"/>
        <end position="49"/>
    </location>
</feature>
<dbReference type="InterPro" id="IPR039538">
    <property type="entry name" value="BetI_C"/>
</dbReference>
<dbReference type="Pfam" id="PF00440">
    <property type="entry name" value="TetR_N"/>
    <property type="match status" value="1"/>
</dbReference>
<accession>A0A9W6D2D4</accession>
<dbReference type="AlphaFoldDB" id="A0A9W6D2D4"/>
<dbReference type="InterPro" id="IPR001647">
    <property type="entry name" value="HTH_TetR"/>
</dbReference>
<feature type="region of interest" description="Disordered" evidence="6">
    <location>
        <begin position="191"/>
        <end position="223"/>
    </location>
</feature>
<keyword evidence="9" id="KW-1185">Reference proteome</keyword>
<dbReference type="PROSITE" id="PS50977">
    <property type="entry name" value="HTH_TETR_2"/>
    <property type="match status" value="1"/>
</dbReference>
<feature type="domain" description="HTH tetR-type" evidence="7">
    <location>
        <begin position="7"/>
        <end position="67"/>
    </location>
</feature>
<reference evidence="8" key="1">
    <citation type="submission" date="2022-12" db="EMBL/GenBank/DDBJ databases">
        <title>Reference genome sequencing for broad-spectrum identification of bacterial and archaeal isolates by mass spectrometry.</title>
        <authorList>
            <person name="Sekiguchi Y."/>
            <person name="Tourlousse D.M."/>
        </authorList>
    </citation>
    <scope>NUCLEOTIDE SEQUENCE</scope>
    <source>
        <strain evidence="8">14</strain>
    </source>
</reference>
<evidence type="ECO:0000256" key="1">
    <source>
        <dbReference type="ARBA" id="ARBA00022491"/>
    </source>
</evidence>
<gene>
    <name evidence="8" type="ORF">ARHIZOSPH14_25550</name>
</gene>